<dbReference type="Pfam" id="PF03079">
    <property type="entry name" value="ARD"/>
    <property type="match status" value="1"/>
</dbReference>
<comment type="function">
    <text evidence="12">Catalyzes 2 different reactions between oxygen and the acireductone 1,2-dihydroxy-3-keto-5-methylthiopentene (DHK-MTPene) depending upon the metal bound in the active site. Fe-containing acireductone dioxygenase (Fe-ARD) produces formate and 2-keto-4-methylthiobutyrate (KMTB), the alpha-ketoacid precursor of methionine in the methionine recycle pathway. Ni-containing acireductone dioxygenase (Ni-ARD) produces methylthiopropionate, carbon monoxide and formate, and does not lie on the methionine recycle pathway.</text>
</comment>
<dbReference type="Proteomes" id="UP000030742">
    <property type="component" value="Unassembled WGS sequence"/>
</dbReference>
<feature type="binding site" evidence="12">
    <location>
        <position position="136"/>
    </location>
    <ligand>
        <name>Fe(2+)</name>
        <dbReference type="ChEBI" id="CHEBI:29033"/>
        <note>for iron-dependent acireductone dioxygenase activity</note>
    </ligand>
</feature>
<dbReference type="SUPFAM" id="SSF51182">
    <property type="entry name" value="RmlC-like cupins"/>
    <property type="match status" value="1"/>
</dbReference>
<reference evidence="13" key="1">
    <citation type="journal article" date="2012" name="Insect Biochem. Mol. Biol.">
        <title>Transcriptome and full-length cDNA resources for the mountain pine beetle, Dendroctonus ponderosae Hopkins, a major insect pest of pine forests.</title>
        <authorList>
            <person name="Keeling C.I."/>
            <person name="Henderson H."/>
            <person name="Li M."/>
            <person name="Yuen M."/>
            <person name="Clark E.L."/>
            <person name="Fraser J.D."/>
            <person name="Huber D.P."/>
            <person name="Liao N.Y."/>
            <person name="Roderick Docking T."/>
            <person name="Birol I."/>
            <person name="Chan S.K."/>
            <person name="Taylor G.A."/>
            <person name="Palmquist D."/>
            <person name="Jones S.J."/>
            <person name="Bohlmann J."/>
        </authorList>
    </citation>
    <scope>NUCLEOTIDE SEQUENCE</scope>
    <source>
        <tissue evidence="13">Midgut and adhering fatbody of emerged adults of both sexes after feeding on lodgepole pine for up to 64 h</tissue>
    </source>
</reference>
<keyword evidence="4 12" id="KW-0533">Nickel</keyword>
<keyword evidence="3 12" id="KW-0963">Cytoplasm</keyword>
<keyword evidence="10 12" id="KW-0486">Methionine biosynthesis</keyword>
<feature type="binding site" evidence="12">
    <location>
        <position position="97"/>
    </location>
    <ligand>
        <name>Fe(2+)</name>
        <dbReference type="ChEBI" id="CHEBI:29033"/>
        <note>for iron-dependent acireductone dioxygenase activity</note>
    </ligand>
</feature>
<evidence type="ECO:0000256" key="3">
    <source>
        <dbReference type="ARBA" id="ARBA00022490"/>
    </source>
</evidence>
<protein>
    <recommendedName>
        <fullName evidence="12">Acireductone dioxygenase</fullName>
    </recommendedName>
    <alternativeName>
        <fullName evidence="12">Acireductone dioxygenase (Fe(2+)-requiring)</fullName>
        <shortName evidence="12">ARD'</shortName>
        <shortName evidence="12">Fe-ARD</shortName>
        <ecNumber evidence="12">1.13.11.54</ecNumber>
    </alternativeName>
    <alternativeName>
        <fullName evidence="12">Acireductone dioxygenase (Ni(2+)-requiring)</fullName>
        <shortName evidence="12">ARD</shortName>
        <shortName evidence="12">Ni-ARD</shortName>
        <ecNumber evidence="12">1.13.11.53</ecNumber>
    </alternativeName>
</protein>
<keyword evidence="8 12" id="KW-0560">Oxidoreductase</keyword>
<dbReference type="CDD" id="cd02232">
    <property type="entry name" value="cupin_ARD"/>
    <property type="match status" value="1"/>
</dbReference>
<reference evidence="14 15" key="2">
    <citation type="journal article" date="2013" name="Genome Biol.">
        <title>Draft genome of the mountain pine beetle, Dendroctonus ponderosae Hopkins, a major forest pest.</title>
        <authorList>
            <person name="Keeling C.I."/>
            <person name="Yuen M.M."/>
            <person name="Liao N.Y."/>
            <person name="Docking T.R."/>
            <person name="Chan S.K."/>
            <person name="Taylor G.A."/>
            <person name="Palmquist D.L."/>
            <person name="Jackman S.D."/>
            <person name="Nguyen A."/>
            <person name="Li M."/>
            <person name="Henderson H."/>
            <person name="Janes J.K."/>
            <person name="Zhao Y."/>
            <person name="Pandoh P."/>
            <person name="Moore R."/>
            <person name="Sperling F.A."/>
            <person name="Huber D.P."/>
            <person name="Birol I."/>
            <person name="Jones S.J."/>
            <person name="Bohlmann J."/>
        </authorList>
    </citation>
    <scope>NUCLEOTIDE SEQUENCE</scope>
</reference>
<dbReference type="FunFam" id="2.60.120.10:FF:000031">
    <property type="entry name" value="1,2-dihydroxy-3-keto-5-methylthiopentene dioxygenase"/>
    <property type="match status" value="1"/>
</dbReference>
<dbReference type="HAMAP" id="MF_03154">
    <property type="entry name" value="Salvage_MtnD_euk"/>
    <property type="match status" value="1"/>
</dbReference>
<evidence type="ECO:0000313" key="14">
    <source>
        <dbReference type="EMBL" id="ERL93111.1"/>
    </source>
</evidence>
<comment type="subcellular location">
    <subcellularLocation>
        <location evidence="2">Cell membrane</location>
        <topology evidence="2">Peripheral membrane protein</topology>
        <orientation evidence="2">Cytoplasmic side</orientation>
    </subcellularLocation>
    <subcellularLocation>
        <location evidence="12">Cytoplasm</location>
    </subcellularLocation>
    <subcellularLocation>
        <location evidence="12">Nucleus</location>
    </subcellularLocation>
</comment>
<dbReference type="PANTHER" id="PTHR23418:SF0">
    <property type="entry name" value="ACIREDUCTONE DIOXYGENASE"/>
    <property type="match status" value="1"/>
</dbReference>
<dbReference type="STRING" id="77166.J3JY25"/>
<dbReference type="GO" id="GO:0019509">
    <property type="term" value="P:L-methionine salvage from methylthioadenosine"/>
    <property type="evidence" value="ECO:0007669"/>
    <property type="project" value="UniProtKB-UniRule"/>
</dbReference>
<evidence type="ECO:0000256" key="6">
    <source>
        <dbReference type="ARBA" id="ARBA00022723"/>
    </source>
</evidence>
<organism evidence="13">
    <name type="scientific">Dendroctonus ponderosae</name>
    <name type="common">Mountain pine beetle</name>
    <dbReference type="NCBI Taxonomy" id="77166"/>
    <lineage>
        <taxon>Eukaryota</taxon>
        <taxon>Metazoa</taxon>
        <taxon>Ecdysozoa</taxon>
        <taxon>Arthropoda</taxon>
        <taxon>Hexapoda</taxon>
        <taxon>Insecta</taxon>
        <taxon>Pterygota</taxon>
        <taxon>Neoptera</taxon>
        <taxon>Endopterygota</taxon>
        <taxon>Coleoptera</taxon>
        <taxon>Polyphaga</taxon>
        <taxon>Cucujiformia</taxon>
        <taxon>Curculionidae</taxon>
        <taxon>Scolytinae</taxon>
        <taxon>Dendroctonus</taxon>
    </lineage>
</organism>
<dbReference type="InterPro" id="IPR014710">
    <property type="entry name" value="RmlC-like_jellyroll"/>
</dbReference>
<evidence type="ECO:0000256" key="5">
    <source>
        <dbReference type="ARBA" id="ARBA00022605"/>
    </source>
</evidence>
<evidence type="ECO:0000256" key="11">
    <source>
        <dbReference type="ARBA" id="ARBA00023242"/>
    </source>
</evidence>
<dbReference type="PANTHER" id="PTHR23418">
    <property type="entry name" value="ACIREDUCTONE DIOXYGENASE"/>
    <property type="match status" value="1"/>
</dbReference>
<dbReference type="AlphaFoldDB" id="J3JY25"/>
<keyword evidence="11 12" id="KW-0539">Nucleus</keyword>
<dbReference type="GO" id="GO:0005886">
    <property type="term" value="C:plasma membrane"/>
    <property type="evidence" value="ECO:0007669"/>
    <property type="project" value="UniProtKB-SubCell"/>
</dbReference>
<dbReference type="GO" id="GO:0005737">
    <property type="term" value="C:cytoplasm"/>
    <property type="evidence" value="ECO:0007669"/>
    <property type="project" value="UniProtKB-SubCell"/>
</dbReference>
<dbReference type="EC" id="1.13.11.53" evidence="12"/>
<dbReference type="InterPro" id="IPR004313">
    <property type="entry name" value="ARD"/>
</dbReference>
<dbReference type="OrthoDB" id="1867259at2759"/>
<keyword evidence="6 12" id="KW-0479">Metal-binding</keyword>
<keyword evidence="9 12" id="KW-0408">Iron</keyword>
<name>J3JY25_DENPD</name>
<dbReference type="GO" id="GO:0010308">
    <property type="term" value="F:acireductone dioxygenase (Ni2+-requiring) activity"/>
    <property type="evidence" value="ECO:0007669"/>
    <property type="project" value="UniProtKB-UniRule"/>
</dbReference>
<comment type="catalytic activity">
    <reaction evidence="12">
        <text>1,2-dihydroxy-5-(methylsulfanyl)pent-1-en-3-one + O2 = 3-(methylsulfanyl)propanoate + CO + formate + 2 H(+)</text>
        <dbReference type="Rhea" id="RHEA:14161"/>
        <dbReference type="ChEBI" id="CHEBI:15378"/>
        <dbReference type="ChEBI" id="CHEBI:15379"/>
        <dbReference type="ChEBI" id="CHEBI:15740"/>
        <dbReference type="ChEBI" id="CHEBI:17245"/>
        <dbReference type="ChEBI" id="CHEBI:49016"/>
        <dbReference type="ChEBI" id="CHEBI:49252"/>
        <dbReference type="EC" id="1.13.11.53"/>
    </reaction>
</comment>
<dbReference type="EMBL" id="BT128149">
    <property type="protein sequence ID" value="AEE63110.1"/>
    <property type="molecule type" value="mRNA"/>
</dbReference>
<comment type="cofactor">
    <cofactor evidence="12">
        <name>Fe(2+)</name>
        <dbReference type="ChEBI" id="CHEBI:29033"/>
    </cofactor>
    <cofactor evidence="12">
        <name>Ni(2+)</name>
        <dbReference type="ChEBI" id="CHEBI:49786"/>
    </cofactor>
    <text evidence="12">Binds either 1 Fe or Ni cation per monomer. Iron-binding promotes an acireductone dioxygenase reaction producing 2-keto-4-methylthiobutyrate, while nickel-binding promotes an acireductone dioxygenase reaction producing 3-(methylsulfanyl)propanoate.</text>
</comment>
<comment type="catalytic activity">
    <reaction evidence="1 12">
        <text>1,2-dihydroxy-5-(methylsulfanyl)pent-1-en-3-one + O2 = 4-methylsulfanyl-2-oxobutanoate + formate + 2 H(+)</text>
        <dbReference type="Rhea" id="RHEA:24504"/>
        <dbReference type="ChEBI" id="CHEBI:15378"/>
        <dbReference type="ChEBI" id="CHEBI:15379"/>
        <dbReference type="ChEBI" id="CHEBI:15740"/>
        <dbReference type="ChEBI" id="CHEBI:16723"/>
        <dbReference type="ChEBI" id="CHEBI:49252"/>
        <dbReference type="EC" id="1.13.11.54"/>
    </reaction>
</comment>
<evidence type="ECO:0000256" key="4">
    <source>
        <dbReference type="ARBA" id="ARBA00022596"/>
    </source>
</evidence>
<dbReference type="GO" id="GO:0016151">
    <property type="term" value="F:nickel cation binding"/>
    <property type="evidence" value="ECO:0007669"/>
    <property type="project" value="UniProtKB-UniRule"/>
</dbReference>
<dbReference type="GO" id="GO:0010309">
    <property type="term" value="F:acireductone dioxygenase [iron(II)-requiring] activity"/>
    <property type="evidence" value="ECO:0007669"/>
    <property type="project" value="UniProtKB-UniRule"/>
</dbReference>
<dbReference type="HOGENOM" id="CLU_090154_2_0_1"/>
<accession>J3JY25</accession>
<dbReference type="EC" id="1.13.11.54" evidence="12"/>
<sequence>MVLAWYMDNEDYDKREEHHRYPPEYVSLADLFASTGVEYFQLNLETLEEDGILDKIKKQRGYTYEDQVTMAPPPDNMSQFEEKLNIFYTEHLHTDEEIRLCIDGSGYFDVRDPNDQWIRVRVTPGDLLIVPAGIYHRFTLDTKNFIVAKRFFVGEPVWTPHNRPADDMDARKKYVEKLTEGKFVQIR</sequence>
<evidence type="ECO:0000256" key="1">
    <source>
        <dbReference type="ARBA" id="ARBA00000428"/>
    </source>
</evidence>
<evidence type="ECO:0000313" key="15">
    <source>
        <dbReference type="Proteomes" id="UP000030742"/>
    </source>
</evidence>
<gene>
    <name evidence="14" type="ORF">D910_10413</name>
</gene>
<dbReference type="InterPro" id="IPR011051">
    <property type="entry name" value="RmlC_Cupin_sf"/>
</dbReference>
<evidence type="ECO:0000256" key="8">
    <source>
        <dbReference type="ARBA" id="ARBA00023002"/>
    </source>
</evidence>
<feature type="binding site" evidence="12">
    <location>
        <position position="136"/>
    </location>
    <ligand>
        <name>Ni(2+)</name>
        <dbReference type="ChEBI" id="CHEBI:49786"/>
        <note>for nickel-dependent acireductone dioxygenase activity</note>
    </ligand>
</feature>
<feature type="binding site" evidence="12">
    <location>
        <position position="91"/>
    </location>
    <ligand>
        <name>Ni(2+)</name>
        <dbReference type="ChEBI" id="CHEBI:49786"/>
        <note>for nickel-dependent acireductone dioxygenase activity</note>
    </ligand>
</feature>
<evidence type="ECO:0000256" key="10">
    <source>
        <dbReference type="ARBA" id="ARBA00023167"/>
    </source>
</evidence>
<dbReference type="GO" id="GO:0005634">
    <property type="term" value="C:nucleus"/>
    <property type="evidence" value="ECO:0007669"/>
    <property type="project" value="UniProtKB-SubCell"/>
</dbReference>
<proteinExistence type="evidence at transcript level"/>
<dbReference type="EMBL" id="KB632345">
    <property type="protein sequence ID" value="ERL93111.1"/>
    <property type="molecule type" value="Genomic_DNA"/>
</dbReference>
<evidence type="ECO:0000313" key="13">
    <source>
        <dbReference type="EMBL" id="AEE63110.1"/>
    </source>
</evidence>
<feature type="binding site" evidence="12">
    <location>
        <position position="93"/>
    </location>
    <ligand>
        <name>Ni(2+)</name>
        <dbReference type="ChEBI" id="CHEBI:49786"/>
        <note>for nickel-dependent acireductone dioxygenase activity</note>
    </ligand>
</feature>
<dbReference type="UniPathway" id="UPA00904">
    <property type="reaction ID" value="UER00878"/>
</dbReference>
<feature type="binding site" evidence="12">
    <location>
        <position position="93"/>
    </location>
    <ligand>
        <name>Fe(2+)</name>
        <dbReference type="ChEBI" id="CHEBI:29033"/>
        <note>for iron-dependent acireductone dioxygenase activity</note>
    </ligand>
</feature>
<keyword evidence="5 12" id="KW-0028">Amino-acid biosynthesis</keyword>
<evidence type="ECO:0000256" key="7">
    <source>
        <dbReference type="ARBA" id="ARBA00022964"/>
    </source>
</evidence>
<comment type="pathway">
    <text evidence="12">Amino-acid biosynthesis; L-methionine biosynthesis via salvage pathway; L-methionine from S-methyl-5-thio-alpha-D-ribose 1-phosphate: step 5/6.</text>
</comment>
<dbReference type="GO" id="GO:0005506">
    <property type="term" value="F:iron ion binding"/>
    <property type="evidence" value="ECO:0007669"/>
    <property type="project" value="UniProtKB-UniRule"/>
</dbReference>
<keyword evidence="7 12" id="KW-0223">Dioxygenase</keyword>
<dbReference type="Gene3D" id="2.60.120.10">
    <property type="entry name" value="Jelly Rolls"/>
    <property type="match status" value="1"/>
</dbReference>
<feature type="binding site" evidence="12">
    <location>
        <position position="97"/>
    </location>
    <ligand>
        <name>Ni(2+)</name>
        <dbReference type="ChEBI" id="CHEBI:49786"/>
        <note>for nickel-dependent acireductone dioxygenase activity</note>
    </ligand>
</feature>
<comment type="similarity">
    <text evidence="12">Belongs to the acireductone dioxygenase (ARD) family.</text>
</comment>
<feature type="binding site" evidence="12">
    <location>
        <position position="91"/>
    </location>
    <ligand>
        <name>Fe(2+)</name>
        <dbReference type="ChEBI" id="CHEBI:29033"/>
        <note>for iron-dependent acireductone dioxygenase activity</note>
    </ligand>
</feature>
<evidence type="ECO:0000256" key="12">
    <source>
        <dbReference type="HAMAP-Rule" id="MF_03154"/>
    </source>
</evidence>
<evidence type="ECO:0000256" key="2">
    <source>
        <dbReference type="ARBA" id="ARBA00004413"/>
    </source>
</evidence>
<dbReference type="InterPro" id="IPR027496">
    <property type="entry name" value="ARD_euk"/>
</dbReference>
<evidence type="ECO:0000256" key="9">
    <source>
        <dbReference type="ARBA" id="ARBA00023004"/>
    </source>
</evidence>